<feature type="transmembrane region" description="Helical" evidence="2">
    <location>
        <begin position="70"/>
        <end position="90"/>
    </location>
</feature>
<reference evidence="3 4" key="1">
    <citation type="submission" date="2020-08" db="EMBL/GenBank/DDBJ databases">
        <title>A novel species.</title>
        <authorList>
            <person name="Gao J."/>
        </authorList>
    </citation>
    <scope>NUCLEOTIDE SEQUENCE [LARGE SCALE GENOMIC DNA]</scope>
    <source>
        <strain evidence="3 4">CRPJ-33</strain>
    </source>
</reference>
<dbReference type="RefSeq" id="WP_187741144.1">
    <property type="nucleotide sequence ID" value="NZ_CP060825.1"/>
</dbReference>
<evidence type="ECO:0000313" key="4">
    <source>
        <dbReference type="Proteomes" id="UP000516230"/>
    </source>
</evidence>
<keyword evidence="2" id="KW-0812">Transmembrane</keyword>
<keyword evidence="2" id="KW-1133">Transmembrane helix</keyword>
<dbReference type="KEGG" id="sgj:IAG43_14370"/>
<feature type="compositionally biased region" description="Low complexity" evidence="1">
    <location>
        <begin position="1"/>
        <end position="20"/>
    </location>
</feature>
<evidence type="ECO:0000256" key="2">
    <source>
        <dbReference type="SAM" id="Phobius"/>
    </source>
</evidence>
<feature type="compositionally biased region" description="Low complexity" evidence="1">
    <location>
        <begin position="28"/>
        <end position="60"/>
    </location>
</feature>
<dbReference type="Proteomes" id="UP000516230">
    <property type="component" value="Chromosome"/>
</dbReference>
<organism evidence="3 4">
    <name type="scientific">Streptomyces genisteinicus</name>
    <dbReference type="NCBI Taxonomy" id="2768068"/>
    <lineage>
        <taxon>Bacteria</taxon>
        <taxon>Bacillati</taxon>
        <taxon>Actinomycetota</taxon>
        <taxon>Actinomycetes</taxon>
        <taxon>Kitasatosporales</taxon>
        <taxon>Streptomycetaceae</taxon>
        <taxon>Streptomyces</taxon>
    </lineage>
</organism>
<feature type="region of interest" description="Disordered" evidence="1">
    <location>
        <begin position="1"/>
        <end position="60"/>
    </location>
</feature>
<accession>A0A7H0HTX8</accession>
<gene>
    <name evidence="3" type="ORF">IAG43_14370</name>
</gene>
<protein>
    <submittedName>
        <fullName evidence="3">Uncharacterized protein</fullName>
    </submittedName>
</protein>
<evidence type="ECO:0000256" key="1">
    <source>
        <dbReference type="SAM" id="MobiDB-lite"/>
    </source>
</evidence>
<dbReference type="AlphaFoldDB" id="A0A7H0HTX8"/>
<keyword evidence="2" id="KW-0472">Membrane</keyword>
<evidence type="ECO:0000313" key="3">
    <source>
        <dbReference type="EMBL" id="QNP63994.1"/>
    </source>
</evidence>
<sequence>MTEQPEPVAQPAAEPAAPAAPADPPQAPQASASAAPEPAAGHVTEPSAAPEPAGPVPVADGPARRRRFPVALTAAVVGLGLIAGGGVWGWSAVQDADRTAPTTVWAEPGEHTEPEEPSLKPTGLAADLLPLPIGYVPGPDVDEFGNDSVLDAERAVALFKEGSRGLPGKQRRQHQKAVDELGIKGVAVRSYRPEDASFVVEIRLAQLENTKAVRNIAEFDKQMAGAFEIFRKGPKIPGHPKATCYLLPEDDEVELDVMLCSAPVGEVLVSVYAYGVKDLRTGTIKDLVRDQLDHITSPGEAV</sequence>
<dbReference type="EMBL" id="CP060825">
    <property type="protein sequence ID" value="QNP63994.1"/>
    <property type="molecule type" value="Genomic_DNA"/>
</dbReference>
<proteinExistence type="predicted"/>
<name>A0A7H0HTX8_9ACTN</name>
<keyword evidence="4" id="KW-1185">Reference proteome</keyword>